<dbReference type="Proteomes" id="UP000240830">
    <property type="component" value="Unassembled WGS sequence"/>
</dbReference>
<name>A0A2H9TN32_9FUNG</name>
<comment type="caution">
    <text evidence="1">The sequence shown here is derived from an EMBL/GenBank/DDBJ whole genome shotgun (WGS) entry which is preliminary data.</text>
</comment>
<keyword evidence="2" id="KW-1185">Reference proteome</keyword>
<accession>A0A2H9TN32</accession>
<gene>
    <name evidence="1" type="ORF">PSACC_01062</name>
</gene>
<sequence length="1335" mass="150869">MKLAVVALCSGGVSVVLGRNNSLSSASLLSVAIAGALQIHSDIPNPNDFLDWRSKWGSFWHRLLRDIDIKEAGAAQTVIANWSNRPSYFLEHLTASGAETLVNTFIYKSRHEGYQRLDSKALEKFFGAMSEQEIDDWSYPVCEKFVRFSPWLKHPEAISHERCRKHMFDILSAESRVELKTINIPVDFAIRYAEPILGCISKLSPAPWNEIRSALLNTILSDREAVKKHFKFDQILSFVPEKLRAITSAAMAVIGGDVESEHSLAKTDIGSILDVLQGDIFSEYNGPLHPETLKKLRPAQLGNFGERLGTPVCQNLDLSSLGRAFNRDISEMCLIGYWSTGPRPALGLRSIPDVIRDYLGDTIMNIHTTDLQGLSVPCLDKLFEDFQLLKTRPIGDWLSLETNRDLYSVHLTATTFSALLKLHPELASVLLKKVNNLPDDIFSSCDTTLLIQLSGDCGSDRQIAGLPYLNNVIQRRANAVAIGHHLAEETLFCEHLSEDDYKSLVWLRKAIGPKGKARVRFAVDELKYPELSGDSEAWKRCLHQEHIDGDLMAFLVQQKGFCEAMMGAAGFVERADERTYLFVEGPCLLAFKGHISPGNVAQLAQTAFSSFTSADFESLFEMGIHLKHLNSGQINRISEEAWSKMPIQEVNELADEQISELNTERLSLMDDLAELSLRVLKRLSDYNPPRVKELVKPEMINEFPDDLFDSFTPKEFSKFKLKDLALGQLQNLGHDLLAEVENGDINDLDEEQFEVISNNLSFLKSLSGLNKEILGVIEPYQVSDLIDTIDAESCKYFSDSAFMDISPKSLERFRPADFRIEQINKMPREIRGLFKEEDILLLNDKDLLEDYKSCREDLLRTKDRFVTAAVYAVKLDAVDLNAGWAILKEYRREIKRNVVYHGQNFEEISYYANDPKLWFAGAVDIWDLLASVSLLSKGGTSKELEYQDGCFDIAESMKWILDSPDEITAAPTTIRVKGDTSFANRRIDWVKDMLGQLLVLTESTEMGEHRFKWLVDSGTGDALGILFGLAANFGVAIPVKIEAKFLDLVFHHIMDIGKIVAYYEETYKKEIEAFGKDLKPTSFINFASEIGAPIRERNPKGQIMDQFIDFVFSFHQGLSKVFPIGYVQYARESIRSTLSRNFFYPPKIVDESRAEDEAQGNVTLSLVPGYMLTIGDVFKSFIMALEGDAKERLVQLTGTNDHNVAYFNDYHTAKTIFADLAPALAPAPGEDSYVPHEGHYFFAESPEVVIHRGQEYFGYFKKVFEIQCEMLNLQMGDIDSNFLEDAHQFEKTHQKLVQQIDWDGERFEIPHQPASSLIQGFVTWLNKEDREVADY</sequence>
<reference evidence="1 2" key="1">
    <citation type="submission" date="2016-10" db="EMBL/GenBank/DDBJ databases">
        <title>The genome of Paramicrosporidium saccamoebae is the missing link in understanding Cryptomycota and Microsporidia evolution.</title>
        <authorList>
            <person name="Quandt C.A."/>
            <person name="Beaudet D."/>
            <person name="Corsaro D."/>
            <person name="Michel R."/>
            <person name="Corradi N."/>
            <person name="James T."/>
        </authorList>
    </citation>
    <scope>NUCLEOTIDE SEQUENCE [LARGE SCALE GENOMIC DNA]</scope>
    <source>
        <strain evidence="1 2">KSL3</strain>
    </source>
</reference>
<protein>
    <submittedName>
        <fullName evidence="1">Uncharacterized protein</fullName>
    </submittedName>
</protein>
<proteinExistence type="predicted"/>
<organism evidence="1 2">
    <name type="scientific">Paramicrosporidium saccamoebae</name>
    <dbReference type="NCBI Taxonomy" id="1246581"/>
    <lineage>
        <taxon>Eukaryota</taxon>
        <taxon>Fungi</taxon>
        <taxon>Fungi incertae sedis</taxon>
        <taxon>Cryptomycota</taxon>
        <taxon>Cryptomycota incertae sedis</taxon>
        <taxon>Paramicrosporidium</taxon>
    </lineage>
</organism>
<evidence type="ECO:0000313" key="2">
    <source>
        <dbReference type="Proteomes" id="UP000240830"/>
    </source>
</evidence>
<dbReference type="EMBL" id="MTSL01000076">
    <property type="protein sequence ID" value="PJF19144.1"/>
    <property type="molecule type" value="Genomic_DNA"/>
</dbReference>
<evidence type="ECO:0000313" key="1">
    <source>
        <dbReference type="EMBL" id="PJF19144.1"/>
    </source>
</evidence>